<organism evidence="2 3">
    <name type="scientific">Trichomalopsis sarcophagae</name>
    <dbReference type="NCBI Taxonomy" id="543379"/>
    <lineage>
        <taxon>Eukaryota</taxon>
        <taxon>Metazoa</taxon>
        <taxon>Ecdysozoa</taxon>
        <taxon>Arthropoda</taxon>
        <taxon>Hexapoda</taxon>
        <taxon>Insecta</taxon>
        <taxon>Pterygota</taxon>
        <taxon>Neoptera</taxon>
        <taxon>Endopterygota</taxon>
        <taxon>Hymenoptera</taxon>
        <taxon>Apocrita</taxon>
        <taxon>Proctotrupomorpha</taxon>
        <taxon>Chalcidoidea</taxon>
        <taxon>Pteromalidae</taxon>
        <taxon>Pteromalinae</taxon>
        <taxon>Trichomalopsis</taxon>
    </lineage>
</organism>
<name>A0A232FFA7_9HYME</name>
<proteinExistence type="predicted"/>
<sequence>IVYCHRRTRLQREQRRRVSDKSPPSRTTVHSVRMHRRR</sequence>
<dbReference type="Proteomes" id="UP000215335">
    <property type="component" value="Unassembled WGS sequence"/>
</dbReference>
<feature type="compositionally biased region" description="Basic and acidic residues" evidence="1">
    <location>
        <begin position="10"/>
        <end position="20"/>
    </location>
</feature>
<comment type="caution">
    <text evidence="2">The sequence shown here is derived from an EMBL/GenBank/DDBJ whole genome shotgun (WGS) entry which is preliminary data.</text>
</comment>
<feature type="region of interest" description="Disordered" evidence="1">
    <location>
        <begin position="1"/>
        <end position="38"/>
    </location>
</feature>
<evidence type="ECO:0000256" key="1">
    <source>
        <dbReference type="SAM" id="MobiDB-lite"/>
    </source>
</evidence>
<evidence type="ECO:0000313" key="3">
    <source>
        <dbReference type="Proteomes" id="UP000215335"/>
    </source>
</evidence>
<feature type="non-terminal residue" evidence="2">
    <location>
        <position position="1"/>
    </location>
</feature>
<keyword evidence="3" id="KW-1185">Reference proteome</keyword>
<dbReference type="EMBL" id="NNAY01000290">
    <property type="protein sequence ID" value="OXU29441.1"/>
    <property type="molecule type" value="Genomic_DNA"/>
</dbReference>
<protein>
    <submittedName>
        <fullName evidence="2">Uncharacterized protein</fullName>
    </submittedName>
</protein>
<gene>
    <name evidence="2" type="ORF">TSAR_016239</name>
</gene>
<accession>A0A232FFA7</accession>
<reference evidence="2 3" key="1">
    <citation type="journal article" date="2017" name="Curr. Biol.">
        <title>The Evolution of Venom by Co-option of Single-Copy Genes.</title>
        <authorList>
            <person name="Martinson E.O."/>
            <person name="Mrinalini"/>
            <person name="Kelkar Y.D."/>
            <person name="Chang C.H."/>
            <person name="Werren J.H."/>
        </authorList>
    </citation>
    <scope>NUCLEOTIDE SEQUENCE [LARGE SCALE GENOMIC DNA]</scope>
    <source>
        <strain evidence="2 3">Alberta</strain>
        <tissue evidence="2">Whole body</tissue>
    </source>
</reference>
<dbReference type="AlphaFoldDB" id="A0A232FFA7"/>
<evidence type="ECO:0000313" key="2">
    <source>
        <dbReference type="EMBL" id="OXU29441.1"/>
    </source>
</evidence>